<dbReference type="Pfam" id="PF13578">
    <property type="entry name" value="Methyltransf_24"/>
    <property type="match status" value="1"/>
</dbReference>
<protein>
    <recommendedName>
        <fullName evidence="3">Class I SAM-dependent methyltransferase</fullName>
    </recommendedName>
</protein>
<organism evidence="1 2">
    <name type="scientific">Clostridium neonatale</name>
    <dbReference type="NCBI Taxonomy" id="137838"/>
    <lineage>
        <taxon>Bacteria</taxon>
        <taxon>Bacillati</taxon>
        <taxon>Bacillota</taxon>
        <taxon>Clostridia</taxon>
        <taxon>Eubacteriales</taxon>
        <taxon>Clostridiaceae</taxon>
        <taxon>Clostridium</taxon>
    </lineage>
</organism>
<dbReference type="Gene3D" id="3.40.50.720">
    <property type="entry name" value="NAD(P)-binding Rossmann-like Domain"/>
    <property type="match status" value="1"/>
</dbReference>
<evidence type="ECO:0000313" key="2">
    <source>
        <dbReference type="Proteomes" id="UP000220840"/>
    </source>
</evidence>
<dbReference type="SUPFAM" id="SSF53335">
    <property type="entry name" value="S-adenosyl-L-methionine-dependent methyltransferases"/>
    <property type="match status" value="2"/>
</dbReference>
<dbReference type="EMBL" id="PDCJ01000001">
    <property type="protein sequence ID" value="PEG32218.1"/>
    <property type="molecule type" value="Genomic_DNA"/>
</dbReference>
<name>A0A2A7MM74_9CLOT</name>
<dbReference type="AlphaFoldDB" id="A0A2A7MM74"/>
<reference evidence="1 2" key="1">
    <citation type="submission" date="2017-10" db="EMBL/GenBank/DDBJ databases">
        <title>Effective Description of Clostridium neonatale sp. nov. linked to necrotizing enterocolitis in neonates and a clarification of species assignable to the genus Clostridium (Prazmowski 1880) emend. Lawson and Rainey 2016.</title>
        <authorList>
            <person name="Bernard K."/>
            <person name="Burdz T."/>
            <person name="Wiebe D."/>
            <person name="Balcewich B."/>
            <person name="Alfa M."/>
            <person name="Bernier A.-M."/>
        </authorList>
    </citation>
    <scope>NUCLEOTIDE SEQUENCE [LARGE SCALE GENOMIC DNA]</scope>
    <source>
        <strain evidence="1 2">LCDC99A005</strain>
    </source>
</reference>
<evidence type="ECO:0008006" key="3">
    <source>
        <dbReference type="Google" id="ProtNLM"/>
    </source>
</evidence>
<evidence type="ECO:0000313" key="1">
    <source>
        <dbReference type="EMBL" id="PEG32218.1"/>
    </source>
</evidence>
<dbReference type="RefSeq" id="WP_058296364.1">
    <property type="nucleotide sequence ID" value="NZ_CAMRXG010000021.1"/>
</dbReference>
<proteinExistence type="predicted"/>
<accession>A0A2A7MM74</accession>
<comment type="caution">
    <text evidence="1">The sequence shown here is derived from an EMBL/GenBank/DDBJ whole genome shotgun (WGS) entry which is preliminary data.</text>
</comment>
<dbReference type="OrthoDB" id="176403at2"/>
<sequence length="329" mass="38733">MSDKKIILFGASELGKKALIYFNKENVAFFCDNDINKIGIKINDIECIGFNKLLEIHKNYKIIITSMYEKEISEQLEKNNINYGIYKESIEIYYPIEDLLEINLGHFFYKCDFNIKLDKLTFFQGGSTILDYAFLQAIAKKFKRKKYLEIGSFMGESIKCLSVVCDECVSISLEDQELDQFFFSKHKSNFGSYFMNNICNVKQIKGDSKKINFKEISFEPDFVFIDGDHSYEGVFNDTQKIFDLIDYNETIVVWHDFRKAITKEIRTETVKAVFDALDEKYKKNIFICDNNLCGIYVPEKYLKYFSFNINSNEMYSYEFEMHKVIKNLI</sequence>
<keyword evidence="2" id="KW-1185">Reference proteome</keyword>
<gene>
    <name evidence="1" type="ORF">CQ394_11145</name>
</gene>
<dbReference type="InterPro" id="IPR029063">
    <property type="entry name" value="SAM-dependent_MTases_sf"/>
</dbReference>
<dbReference type="Proteomes" id="UP000220840">
    <property type="component" value="Unassembled WGS sequence"/>
</dbReference>
<dbReference type="Gene3D" id="3.40.50.150">
    <property type="entry name" value="Vaccinia Virus protein VP39"/>
    <property type="match status" value="1"/>
</dbReference>
<dbReference type="STRING" id="137838.GCA_001458595_03718"/>